<proteinExistence type="predicted"/>
<dbReference type="KEGG" id="sdv:BN159_3598"/>
<dbReference type="AlphaFoldDB" id="K4R4C7"/>
<reference evidence="1 2" key="1">
    <citation type="journal article" date="2012" name="J. Bacteriol.">
        <title>Genome sequence of the bacterium Streptomyces davawensis JCM 4913 and heterologous production of the unique antibiotic roseoflavin.</title>
        <authorList>
            <person name="Jankowitsch F."/>
            <person name="Schwarz J."/>
            <person name="Ruckert C."/>
            <person name="Gust B."/>
            <person name="Szczepanowski R."/>
            <person name="Blom J."/>
            <person name="Pelzer S."/>
            <person name="Kalinowski J."/>
            <person name="Mack M."/>
        </authorList>
    </citation>
    <scope>NUCLEOTIDE SEQUENCE [LARGE SCALE GENOMIC DNA]</scope>
    <source>
        <strain evidence="2">DSM 101723 / JCM 4913 / KCC S-0913 / 768</strain>
    </source>
</reference>
<dbReference type="EMBL" id="HE971709">
    <property type="protein sequence ID" value="CCK27977.1"/>
    <property type="molecule type" value="Genomic_DNA"/>
</dbReference>
<evidence type="ECO:0000313" key="1">
    <source>
        <dbReference type="EMBL" id="CCK27977.1"/>
    </source>
</evidence>
<dbReference type="Proteomes" id="UP000008043">
    <property type="component" value="Chromosome"/>
</dbReference>
<gene>
    <name evidence="1" type="ORF">BN159_3598</name>
</gene>
<dbReference type="OrthoDB" id="4205411at2"/>
<sequence length="135" mass="14893">MLLKLTIVCAVLAALSALLATPRSRRERRLRKHGRVATAICREHLNPADPDGPMRIRCGFRVEPHRGEYRVVVRTREHVPQVGEELRIAYDPGDPGFAENLEYMTAPAYGREDLVVVGVWVAAYLVMASCAAGAG</sequence>
<accession>K4R4C7</accession>
<keyword evidence="2" id="KW-1185">Reference proteome</keyword>
<dbReference type="PATRIC" id="fig|1214101.3.peg.3650"/>
<evidence type="ECO:0000313" key="2">
    <source>
        <dbReference type="Proteomes" id="UP000008043"/>
    </source>
</evidence>
<dbReference type="STRING" id="1214101.BN159_3598"/>
<dbReference type="HOGENOM" id="CLU_1884562_0_0_11"/>
<organism evidence="1 2">
    <name type="scientific">Streptomyces davaonensis (strain DSM 101723 / JCM 4913 / KCC S-0913 / 768)</name>
    <dbReference type="NCBI Taxonomy" id="1214101"/>
    <lineage>
        <taxon>Bacteria</taxon>
        <taxon>Bacillati</taxon>
        <taxon>Actinomycetota</taxon>
        <taxon>Actinomycetes</taxon>
        <taxon>Kitasatosporales</taxon>
        <taxon>Streptomycetaceae</taxon>
        <taxon>Streptomyces</taxon>
    </lineage>
</organism>
<name>K4R4C7_STRDJ</name>
<protein>
    <submittedName>
        <fullName evidence="1">Putative secreted protein</fullName>
    </submittedName>
</protein>
<dbReference type="RefSeq" id="WP_015658354.1">
    <property type="nucleotide sequence ID" value="NC_020504.1"/>
</dbReference>